<reference evidence="2" key="2">
    <citation type="submission" date="2020-04" db="EMBL/GenBank/DDBJ databases">
        <authorList>
            <person name="Alexandrino P."/>
            <person name="Mendonca T."/>
            <person name="Guaman L."/>
            <person name="Cherix J."/>
            <person name="Lozano-Sakalauskas G."/>
            <person name="Fujita A."/>
            <person name="Filho E.R."/>
            <person name="Long P."/>
            <person name="Padilla G."/>
            <person name="Taciro M.K."/>
            <person name="Gomez J.G."/>
            <person name="Silva L.F."/>
            <person name="Torres M."/>
        </authorList>
    </citation>
    <scope>NUCLEOTIDE SEQUENCE</scope>
    <source>
        <strain evidence="2">LMG 19450</strain>
    </source>
</reference>
<accession>A0A8T6Z6C0</accession>
<evidence type="ECO:0000313" key="3">
    <source>
        <dbReference type="Proteomes" id="UP000030460"/>
    </source>
</evidence>
<protein>
    <submittedName>
        <fullName evidence="2">Uncharacterized protein</fullName>
    </submittedName>
</protein>
<dbReference type="EMBL" id="JTDB02000001">
    <property type="protein sequence ID" value="NLP59830.1"/>
    <property type="molecule type" value="Genomic_DNA"/>
</dbReference>
<feature type="region of interest" description="Disordered" evidence="1">
    <location>
        <begin position="47"/>
        <end position="94"/>
    </location>
</feature>
<sequence>MLRRDKNQYFVCDISDTNGGIVAFPQHISSRHQIAKIVPHGKNAILTETGARDKGRNDSREALFRSQNTKSKKAWRARPSWHAKTSELVPQPQVEHGLRRRAVIAV</sequence>
<dbReference type="AlphaFoldDB" id="A0A8T6Z6C0"/>
<feature type="compositionally biased region" description="Basic residues" evidence="1">
    <location>
        <begin position="70"/>
        <end position="81"/>
    </location>
</feature>
<keyword evidence="3" id="KW-1185">Reference proteome</keyword>
<proteinExistence type="predicted"/>
<name>A0A8T6Z6C0_9BURK</name>
<evidence type="ECO:0000313" key="2">
    <source>
        <dbReference type="EMBL" id="NLP59830.1"/>
    </source>
</evidence>
<evidence type="ECO:0000256" key="1">
    <source>
        <dbReference type="SAM" id="MobiDB-lite"/>
    </source>
</evidence>
<organism evidence="2 3">
    <name type="scientific">Paraburkholderia sacchari</name>
    <dbReference type="NCBI Taxonomy" id="159450"/>
    <lineage>
        <taxon>Bacteria</taxon>
        <taxon>Pseudomonadati</taxon>
        <taxon>Pseudomonadota</taxon>
        <taxon>Betaproteobacteria</taxon>
        <taxon>Burkholderiales</taxon>
        <taxon>Burkholderiaceae</taxon>
        <taxon>Paraburkholderia</taxon>
    </lineage>
</organism>
<dbReference type="Proteomes" id="UP000030460">
    <property type="component" value="Unassembled WGS sequence"/>
</dbReference>
<feature type="compositionally biased region" description="Basic and acidic residues" evidence="1">
    <location>
        <begin position="50"/>
        <end position="63"/>
    </location>
</feature>
<dbReference type="RefSeq" id="WP_152617165.1">
    <property type="nucleotide sequence ID" value="NZ_CADFGF010000004.1"/>
</dbReference>
<reference evidence="2" key="1">
    <citation type="journal article" date="2015" name="Genome Announc.">
        <title>Draft Genome Sequence of the Polyhydroxyalkanoate-Producing Bacterium Burkholderia sacchari LMG 19450 Isolated from Brazilian Sugarcane Plantation Soil.</title>
        <authorList>
            <person name="Alexandrino P.M."/>
            <person name="Mendonca T.T."/>
            <person name="Guaman Bautista L.P."/>
            <person name="Cherix J."/>
            <person name="Lozano-Sakalauskas G.C."/>
            <person name="Fujita A."/>
            <person name="Ramos Filho E."/>
            <person name="Long P."/>
            <person name="Padilla G."/>
            <person name="Taciro M.K."/>
            <person name="Gomez J.G."/>
            <person name="Silva L.F."/>
        </authorList>
    </citation>
    <scope>NUCLEOTIDE SEQUENCE</scope>
    <source>
        <strain evidence="2">LMG 19450</strain>
    </source>
</reference>
<gene>
    <name evidence="2" type="ORF">NH14_001415</name>
</gene>
<comment type="caution">
    <text evidence="2">The sequence shown here is derived from an EMBL/GenBank/DDBJ whole genome shotgun (WGS) entry which is preliminary data.</text>
</comment>